<feature type="compositionally biased region" description="Low complexity" evidence="6">
    <location>
        <begin position="253"/>
        <end position="264"/>
    </location>
</feature>
<evidence type="ECO:0000256" key="6">
    <source>
        <dbReference type="SAM" id="MobiDB-lite"/>
    </source>
</evidence>
<protein>
    <recommendedName>
        <fullName evidence="8">RDD domain-containing protein</fullName>
    </recommendedName>
</protein>
<evidence type="ECO:0000259" key="8">
    <source>
        <dbReference type="Pfam" id="PF06271"/>
    </source>
</evidence>
<dbReference type="KEGG" id="aori:SD37_30720"/>
<feature type="transmembrane region" description="Helical" evidence="7">
    <location>
        <begin position="151"/>
        <end position="172"/>
    </location>
</feature>
<feature type="compositionally biased region" description="Low complexity" evidence="6">
    <location>
        <begin position="274"/>
        <end position="323"/>
    </location>
</feature>
<keyword evidence="10" id="KW-1185">Reference proteome</keyword>
<feature type="compositionally biased region" description="Low complexity" evidence="6">
    <location>
        <begin position="27"/>
        <end position="104"/>
    </location>
</feature>
<feature type="compositionally biased region" description="Polar residues" evidence="6">
    <location>
        <begin position="368"/>
        <end position="377"/>
    </location>
</feature>
<keyword evidence="4 7" id="KW-1133">Transmembrane helix</keyword>
<feature type="compositionally biased region" description="Pro residues" evidence="6">
    <location>
        <begin position="11"/>
        <end position="23"/>
    </location>
</feature>
<dbReference type="PANTHER" id="PTHR36115:SF6">
    <property type="entry name" value="PROLINE-RICH ANTIGEN HOMOLOG"/>
    <property type="match status" value="1"/>
</dbReference>
<evidence type="ECO:0000256" key="5">
    <source>
        <dbReference type="ARBA" id="ARBA00023136"/>
    </source>
</evidence>
<dbReference type="AlphaFoldDB" id="A0A193C5B9"/>
<accession>A0A193C5B9</accession>
<evidence type="ECO:0000256" key="2">
    <source>
        <dbReference type="ARBA" id="ARBA00022475"/>
    </source>
</evidence>
<feature type="domain" description="RDD" evidence="8">
    <location>
        <begin position="115"/>
        <end position="238"/>
    </location>
</feature>
<feature type="region of interest" description="Disordered" evidence="6">
    <location>
        <begin position="253"/>
        <end position="393"/>
    </location>
</feature>
<dbReference type="STRING" id="31958.SD37_30720"/>
<sequence>MTTPYGQQPPGHQPPSGFGPPPGEGQQGDQPSPFGQQPQQPPQGDQPSPFGQQPQSSPFGQQPPAQQSPFGQPQQQSPFGQQPGQQGQPPFGQQPPYGQAPFGQASPYGLPSHAYAHWGKRLGAMLIDFSPVLLVYLIGGLLFLVSESVGSAGMGIAGIAFFGFTIWNRWILMGTTGQSLGKRFMKIKLLKEATGEPLGIGMTIAREFCHFLDNFLFGLGYWWPLWDLKRQTFSDKIVGTIVLPVDAEVPGAQQFGGQAGFPAPQSSPFPAQPSPFGQPQQAPSGAFGQPQQPSPFGQPAQQPQPFGQQAQQPSQPFGQPPQGTAIPSSESPTEPGFGEAEPTQVLRPGQQNQPEQAPSAFDEAEPTQKITPEQLRQQLPGAEGPNGPGTPQQ</sequence>
<organism evidence="9 10">
    <name type="scientific">Amycolatopsis orientalis</name>
    <name type="common">Nocardia orientalis</name>
    <dbReference type="NCBI Taxonomy" id="31958"/>
    <lineage>
        <taxon>Bacteria</taxon>
        <taxon>Bacillati</taxon>
        <taxon>Actinomycetota</taxon>
        <taxon>Actinomycetes</taxon>
        <taxon>Pseudonocardiales</taxon>
        <taxon>Pseudonocardiaceae</taxon>
        <taxon>Amycolatopsis</taxon>
    </lineage>
</organism>
<dbReference type="EMBL" id="CP016174">
    <property type="protein sequence ID" value="ANN19563.1"/>
    <property type="molecule type" value="Genomic_DNA"/>
</dbReference>
<name>A0A193C5B9_AMYOR</name>
<dbReference type="Proteomes" id="UP000093695">
    <property type="component" value="Chromosome"/>
</dbReference>
<dbReference type="RefSeq" id="WP_044855582.1">
    <property type="nucleotide sequence ID" value="NZ_CP016174.1"/>
</dbReference>
<dbReference type="InterPro" id="IPR010432">
    <property type="entry name" value="RDD"/>
</dbReference>
<proteinExistence type="predicted"/>
<keyword evidence="5 7" id="KW-0472">Membrane</keyword>
<reference evidence="9 10" key="1">
    <citation type="journal article" date="2015" name="Genome Announc.">
        <title>Draft Genome Sequence of Norvancomycin-Producing Strain Amycolatopsis orientalis CPCC200066.</title>
        <authorList>
            <person name="Lei X."/>
            <person name="Yuan F."/>
            <person name="Shi Y."/>
            <person name="Li X."/>
            <person name="Wang L."/>
            <person name="Hong B."/>
        </authorList>
    </citation>
    <scope>NUCLEOTIDE SEQUENCE [LARGE SCALE GENOMIC DNA]</scope>
    <source>
        <strain evidence="9 10">B-37</strain>
    </source>
</reference>
<dbReference type="GO" id="GO:0005886">
    <property type="term" value="C:plasma membrane"/>
    <property type="evidence" value="ECO:0007669"/>
    <property type="project" value="UniProtKB-SubCell"/>
</dbReference>
<evidence type="ECO:0000313" key="9">
    <source>
        <dbReference type="EMBL" id="ANN19563.1"/>
    </source>
</evidence>
<dbReference type="InterPro" id="IPR051791">
    <property type="entry name" value="Pra-immunoreactive"/>
</dbReference>
<keyword evidence="3 7" id="KW-0812">Transmembrane</keyword>
<gene>
    <name evidence="9" type="ORF">SD37_30720</name>
</gene>
<evidence type="ECO:0000256" key="1">
    <source>
        <dbReference type="ARBA" id="ARBA00004651"/>
    </source>
</evidence>
<keyword evidence="2" id="KW-1003">Cell membrane</keyword>
<feature type="compositionally biased region" description="Low complexity" evidence="6">
    <location>
        <begin position="1"/>
        <end position="10"/>
    </location>
</feature>
<dbReference type="Pfam" id="PF06271">
    <property type="entry name" value="RDD"/>
    <property type="match status" value="1"/>
</dbReference>
<feature type="transmembrane region" description="Helical" evidence="7">
    <location>
        <begin position="122"/>
        <end position="145"/>
    </location>
</feature>
<evidence type="ECO:0000256" key="4">
    <source>
        <dbReference type="ARBA" id="ARBA00022989"/>
    </source>
</evidence>
<comment type="subcellular location">
    <subcellularLocation>
        <location evidence="1">Cell membrane</location>
        <topology evidence="1">Multi-pass membrane protein</topology>
    </subcellularLocation>
</comment>
<evidence type="ECO:0000313" key="10">
    <source>
        <dbReference type="Proteomes" id="UP000093695"/>
    </source>
</evidence>
<dbReference type="PANTHER" id="PTHR36115">
    <property type="entry name" value="PROLINE-RICH ANTIGEN HOMOLOG-RELATED"/>
    <property type="match status" value="1"/>
</dbReference>
<evidence type="ECO:0000256" key="7">
    <source>
        <dbReference type="SAM" id="Phobius"/>
    </source>
</evidence>
<dbReference type="eggNOG" id="COG1714">
    <property type="taxonomic scope" value="Bacteria"/>
</dbReference>
<feature type="region of interest" description="Disordered" evidence="6">
    <location>
        <begin position="1"/>
        <end position="104"/>
    </location>
</feature>
<evidence type="ECO:0000256" key="3">
    <source>
        <dbReference type="ARBA" id="ARBA00022692"/>
    </source>
</evidence>